<dbReference type="AlphaFoldDB" id="A0AAV9JY10"/>
<organism evidence="1 2">
    <name type="scientific">Oleoguttula mirabilis</name>
    <dbReference type="NCBI Taxonomy" id="1507867"/>
    <lineage>
        <taxon>Eukaryota</taxon>
        <taxon>Fungi</taxon>
        <taxon>Dikarya</taxon>
        <taxon>Ascomycota</taxon>
        <taxon>Pezizomycotina</taxon>
        <taxon>Dothideomycetes</taxon>
        <taxon>Dothideomycetidae</taxon>
        <taxon>Mycosphaerellales</taxon>
        <taxon>Teratosphaeriaceae</taxon>
        <taxon>Oleoguttula</taxon>
    </lineage>
</organism>
<name>A0AAV9JY10_9PEZI</name>
<protein>
    <submittedName>
        <fullName evidence="1">Uncharacterized protein</fullName>
    </submittedName>
</protein>
<dbReference type="Proteomes" id="UP001324427">
    <property type="component" value="Unassembled WGS sequence"/>
</dbReference>
<dbReference type="EMBL" id="JAVFHQ010000002">
    <property type="protein sequence ID" value="KAK4549986.1"/>
    <property type="molecule type" value="Genomic_DNA"/>
</dbReference>
<proteinExistence type="predicted"/>
<reference evidence="1 2" key="1">
    <citation type="submission" date="2021-11" db="EMBL/GenBank/DDBJ databases">
        <title>Black yeast isolated from Biological Soil Crust.</title>
        <authorList>
            <person name="Kurbessoian T."/>
        </authorList>
    </citation>
    <scope>NUCLEOTIDE SEQUENCE [LARGE SCALE GENOMIC DNA]</scope>
    <source>
        <strain evidence="1 2">CCFEE 5522</strain>
    </source>
</reference>
<accession>A0AAV9JY10</accession>
<keyword evidence="2" id="KW-1185">Reference proteome</keyword>
<evidence type="ECO:0000313" key="1">
    <source>
        <dbReference type="EMBL" id="KAK4549986.1"/>
    </source>
</evidence>
<evidence type="ECO:0000313" key="2">
    <source>
        <dbReference type="Proteomes" id="UP001324427"/>
    </source>
</evidence>
<gene>
    <name evidence="1" type="ORF">LTR36_002953</name>
</gene>
<sequence length="107" mass="12082">MIKDVNEDAPPDELPLVVSRCPLEYVRDFLHDRDVALDALTPAEMRSVRGWIEEAQTMAACHLAPRSFFEEAALESIVKQAHALASARRIEMGDLRVLGRMLSRLDH</sequence>
<comment type="caution">
    <text evidence="1">The sequence shown here is derived from an EMBL/GenBank/DDBJ whole genome shotgun (WGS) entry which is preliminary data.</text>
</comment>